<accession>A0ABV3VUU3</accession>
<gene>
    <name evidence="15" type="primary">dnaE</name>
    <name evidence="15" type="ORF">AB1300_05890</name>
</gene>
<keyword evidence="4 15" id="KW-0808">Transferase</keyword>
<dbReference type="Gene3D" id="1.10.10.1600">
    <property type="entry name" value="Bacterial DNA polymerase III alpha subunit, thumb domain"/>
    <property type="match status" value="1"/>
</dbReference>
<dbReference type="EC" id="2.7.7.7" evidence="3"/>
<protein>
    <recommendedName>
        <fullName evidence="3">DNA-directed DNA polymerase</fullName>
        <ecNumber evidence="3">2.7.7.7</ecNumber>
    </recommendedName>
</protein>
<feature type="domain" description="Bacterial DNA polymerase III alpha subunit NTPase" evidence="12">
    <location>
        <begin position="271"/>
        <end position="529"/>
    </location>
</feature>
<evidence type="ECO:0000256" key="1">
    <source>
        <dbReference type="ARBA" id="ARBA00004496"/>
    </source>
</evidence>
<evidence type="ECO:0000313" key="16">
    <source>
        <dbReference type="Proteomes" id="UP001558534"/>
    </source>
</evidence>
<feature type="domain" description="OB" evidence="10">
    <location>
        <begin position="948"/>
        <end position="1021"/>
    </location>
</feature>
<dbReference type="Pfam" id="PF14579">
    <property type="entry name" value="HHH_6"/>
    <property type="match status" value="1"/>
</dbReference>
<dbReference type="InterPro" id="IPR041931">
    <property type="entry name" value="DNA_pol3_alpha_thumb_dom"/>
</dbReference>
<dbReference type="InterPro" id="IPR040982">
    <property type="entry name" value="DNA_pol3_finger"/>
</dbReference>
<dbReference type="InterPro" id="IPR004013">
    <property type="entry name" value="PHP_dom"/>
</dbReference>
<dbReference type="Pfam" id="PF01336">
    <property type="entry name" value="tRNA_anti-codon"/>
    <property type="match status" value="1"/>
</dbReference>
<feature type="domain" description="DNA polymerase helix-hairpin-helix motif" evidence="13">
    <location>
        <begin position="768"/>
        <end position="856"/>
    </location>
</feature>
<evidence type="ECO:0000256" key="8">
    <source>
        <dbReference type="ARBA" id="ARBA00025611"/>
    </source>
</evidence>
<keyword evidence="16" id="KW-1185">Reference proteome</keyword>
<keyword evidence="5 15" id="KW-0548">Nucleotidyltransferase</keyword>
<dbReference type="InterPro" id="IPR004365">
    <property type="entry name" value="NA-bd_OB_tRNA"/>
</dbReference>
<evidence type="ECO:0000256" key="7">
    <source>
        <dbReference type="ARBA" id="ARBA00022932"/>
    </source>
</evidence>
<dbReference type="PANTHER" id="PTHR32294">
    <property type="entry name" value="DNA POLYMERASE III SUBUNIT ALPHA"/>
    <property type="match status" value="1"/>
</dbReference>
<evidence type="ECO:0000256" key="5">
    <source>
        <dbReference type="ARBA" id="ARBA00022695"/>
    </source>
</evidence>
<dbReference type="Proteomes" id="UP001558534">
    <property type="component" value="Unassembled WGS sequence"/>
</dbReference>
<dbReference type="Pfam" id="PF02811">
    <property type="entry name" value="PHP"/>
    <property type="match status" value="1"/>
</dbReference>
<feature type="domain" description="PHP" evidence="11">
    <location>
        <begin position="7"/>
        <end position="121"/>
    </location>
</feature>
<dbReference type="InterPro" id="IPR011708">
    <property type="entry name" value="DNA_pol3_alpha_NTPase_dom"/>
</dbReference>
<evidence type="ECO:0000256" key="6">
    <source>
        <dbReference type="ARBA" id="ARBA00022705"/>
    </source>
</evidence>
<dbReference type="Pfam" id="PF17657">
    <property type="entry name" value="DNA_pol3_finger"/>
    <property type="match status" value="1"/>
</dbReference>
<evidence type="ECO:0000259" key="11">
    <source>
        <dbReference type="Pfam" id="PF02811"/>
    </source>
</evidence>
<dbReference type="GO" id="GO:0003887">
    <property type="term" value="F:DNA-directed DNA polymerase activity"/>
    <property type="evidence" value="ECO:0007669"/>
    <property type="project" value="UniProtKB-EC"/>
</dbReference>
<evidence type="ECO:0000256" key="4">
    <source>
        <dbReference type="ARBA" id="ARBA00022679"/>
    </source>
</evidence>
<evidence type="ECO:0000256" key="3">
    <source>
        <dbReference type="ARBA" id="ARBA00012417"/>
    </source>
</evidence>
<dbReference type="Gene3D" id="3.20.20.140">
    <property type="entry name" value="Metal-dependent hydrolases"/>
    <property type="match status" value="1"/>
</dbReference>
<keyword evidence="7" id="KW-0239">DNA-directed DNA polymerase</keyword>
<dbReference type="CDD" id="cd04485">
    <property type="entry name" value="DnaE_OBF"/>
    <property type="match status" value="1"/>
</dbReference>
<dbReference type="PANTHER" id="PTHR32294:SF0">
    <property type="entry name" value="DNA POLYMERASE III SUBUNIT ALPHA"/>
    <property type="match status" value="1"/>
</dbReference>
<evidence type="ECO:0000313" key="15">
    <source>
        <dbReference type="EMBL" id="MEX3744664.1"/>
    </source>
</evidence>
<evidence type="ECO:0000256" key="2">
    <source>
        <dbReference type="ARBA" id="ARBA00009496"/>
    </source>
</evidence>
<evidence type="ECO:0000259" key="12">
    <source>
        <dbReference type="Pfam" id="PF07733"/>
    </source>
</evidence>
<dbReference type="Gene3D" id="1.10.150.870">
    <property type="match status" value="1"/>
</dbReference>
<dbReference type="InterPro" id="IPR012340">
    <property type="entry name" value="NA-bd_OB-fold"/>
</dbReference>
<dbReference type="NCBIfam" id="NF004226">
    <property type="entry name" value="PRK05673.1"/>
    <property type="match status" value="1"/>
</dbReference>
<evidence type="ECO:0000256" key="9">
    <source>
        <dbReference type="ARBA" id="ARBA00049244"/>
    </source>
</evidence>
<evidence type="ECO:0000259" key="10">
    <source>
        <dbReference type="Pfam" id="PF01336"/>
    </source>
</evidence>
<dbReference type="EMBL" id="JBFRHK010000003">
    <property type="protein sequence ID" value="MEX3744664.1"/>
    <property type="molecule type" value="Genomic_DNA"/>
</dbReference>
<comment type="similarity">
    <text evidence="2">Belongs to the DNA polymerase type-C family. DnaE subfamily.</text>
</comment>
<sequence>MTHVYTKMHTSADLLKSTIRLEQLIPFLQEQNTQACAIVNSKLYGLLPFSKALRQANIHAVLGLSINVQWHERKVPLVLYAQTQEGYQHLLKISSAVSIREDDALPWKWLEGYAAGCVALLSSDDLAEDEDWTEVVSALNRVFGKHLFMGIARPAGVIAEKEETYVALCETMNIEIVASQSCYFLRPEDHFAFEVARAIDTGEKLTGTMLSVNLQSYFAPTEEEWRSWFADHPEWLEASATMLASCTAEIPEMHVQMPKFPVPTGETAESLLAKEVFAGLAERFKQTEIPHIYRERLQYELEIICSMGFADYFLIVADFMHFAKENRILTGPGRGSSASSLVAYSLSITQVDPLVYGLLFERFLNPERVTLPDIDIDFVDSKRQKVIHYVAQKYGKANVAQIITFGTLSAKAVARDVARVFGFDAEILEKISKMIPNKPGITLQRAVDESQGLQGWLAEDEKHRRWLEVALKLEGLPRNSSTHAAGIVLAPSPLVNTIPIEEGHDGIYCTQWPMGDVEACGLVKMDFLGLRNLTILEQVRWSIYKAGGPWIEFELIPMQDEKTFQLLQKGDTLGIFQLESEGMKQALRDIHPTHFLDIVAVNALYRPGPMDFIPIYARRKAGKEPTNMLHPALEPILRETFGVIVYQEQIMQIASVMAGFTMGQADLLRRAVSKKNRQVLEEQRAAFVNGAIKQGFDIQVAEEVYALIVRFADYGFPKSHAVAYSVISYQMAYLKAHFPLSFYAALLSNATGNVEKIQQLVSEAKEKGIPFYPPSLKRSTKFFTVEKDGVRYSLSGVKGVPHTFIETVNALRQTNAEAFDNLFDLAVALSAQHFKPKIMESLIFAGALDYLMKDRAVLLATVEAAQKHAELLRPTEDIDIASATAYSFGKPKYMEAEAMPQKEKLLHEKESLGFYISAHPVTEERTFWNEVNMTCREIKREREGTYVKMIGMIEEVKKIRTKKGEQMAFVQLQDEFGTVSVTLFPQVFQLVQEFLLEDELIYLEGTLERRFGKSQIKVKHAQTTKKLGN</sequence>
<evidence type="ECO:0000259" key="14">
    <source>
        <dbReference type="Pfam" id="PF17657"/>
    </source>
</evidence>
<evidence type="ECO:0000259" key="13">
    <source>
        <dbReference type="Pfam" id="PF14579"/>
    </source>
</evidence>
<dbReference type="Pfam" id="PF07733">
    <property type="entry name" value="DNA_pol3_alpha"/>
    <property type="match status" value="1"/>
</dbReference>
<keyword evidence="6" id="KW-0235">DNA replication</keyword>
<comment type="catalytic activity">
    <reaction evidence="9">
        <text>DNA(n) + a 2'-deoxyribonucleoside 5'-triphosphate = DNA(n+1) + diphosphate</text>
        <dbReference type="Rhea" id="RHEA:22508"/>
        <dbReference type="Rhea" id="RHEA-COMP:17339"/>
        <dbReference type="Rhea" id="RHEA-COMP:17340"/>
        <dbReference type="ChEBI" id="CHEBI:33019"/>
        <dbReference type="ChEBI" id="CHEBI:61560"/>
        <dbReference type="ChEBI" id="CHEBI:173112"/>
        <dbReference type="EC" id="2.7.7.7"/>
    </reaction>
</comment>
<dbReference type="RefSeq" id="WP_368635625.1">
    <property type="nucleotide sequence ID" value="NZ_JBFRHK010000003.1"/>
</dbReference>
<dbReference type="NCBIfam" id="TIGR00594">
    <property type="entry name" value="polc"/>
    <property type="match status" value="1"/>
</dbReference>
<comment type="function">
    <text evidence="8">DNA polymerase III is a complex, multichain enzyme responsible for most of the replicative synthesis in bacteria. This DNA polymerase also exhibits 3' to 5' exonuclease activity. The alpha chain is the DNA polymerase.</text>
</comment>
<reference evidence="15 16" key="1">
    <citation type="submission" date="2024-07" db="EMBL/GenBank/DDBJ databases">
        <title>Characterization of a bacterium isolated from hydrolysated instant sea cucumber by whole-genome sequencing and metabolomics.</title>
        <authorList>
            <person name="Luo X."/>
            <person name="Zhang Z."/>
            <person name="Zheng Z."/>
            <person name="Zhang W."/>
            <person name="Ming T."/>
            <person name="Jiao L."/>
            <person name="Su X."/>
            <person name="Kong F."/>
            <person name="Xu J."/>
        </authorList>
    </citation>
    <scope>NUCLEOTIDE SEQUENCE [LARGE SCALE GENOMIC DNA]</scope>
    <source>
        <strain evidence="15 16">XL-2024</strain>
    </source>
</reference>
<comment type="caution">
    <text evidence="15">The sequence shown here is derived from an EMBL/GenBank/DDBJ whole genome shotgun (WGS) entry which is preliminary data.</text>
</comment>
<comment type="subcellular location">
    <subcellularLocation>
        <location evidence="1">Cytoplasm</location>
    </subcellularLocation>
</comment>
<dbReference type="InterPro" id="IPR029460">
    <property type="entry name" value="DNAPol_HHH"/>
</dbReference>
<name>A0ABV3VUU3_9BACI</name>
<dbReference type="Gene3D" id="2.40.50.140">
    <property type="entry name" value="Nucleic acid-binding proteins"/>
    <property type="match status" value="1"/>
</dbReference>
<dbReference type="InterPro" id="IPR004805">
    <property type="entry name" value="DnaE2/DnaE/PolC"/>
</dbReference>
<organism evidence="15 16">
    <name type="scientific">Lysinibacillus xylanilyticus</name>
    <dbReference type="NCBI Taxonomy" id="582475"/>
    <lineage>
        <taxon>Bacteria</taxon>
        <taxon>Bacillati</taxon>
        <taxon>Bacillota</taxon>
        <taxon>Bacilli</taxon>
        <taxon>Bacillales</taxon>
        <taxon>Bacillaceae</taxon>
        <taxon>Lysinibacillus</taxon>
    </lineage>
</organism>
<feature type="domain" description="DNA polymerase III alpha subunit finger" evidence="14">
    <location>
        <begin position="532"/>
        <end position="695"/>
    </location>
</feature>
<proteinExistence type="inferred from homology"/>